<feature type="transmembrane region" description="Helical" evidence="9">
    <location>
        <begin position="227"/>
        <end position="248"/>
    </location>
</feature>
<feature type="transmembrane region" description="Helical" evidence="9">
    <location>
        <begin position="152"/>
        <end position="171"/>
    </location>
</feature>
<accession>A0ABS5Z3W6</accession>
<keyword evidence="8 9" id="KW-0472">Membrane</keyword>
<feature type="transmembrane region" description="Helical" evidence="9">
    <location>
        <begin position="123"/>
        <end position="146"/>
    </location>
</feature>
<keyword evidence="5" id="KW-0762">Sugar transport</keyword>
<dbReference type="Proteomes" id="UP001519654">
    <property type="component" value="Unassembled WGS sequence"/>
</dbReference>
<dbReference type="InterPro" id="IPR036259">
    <property type="entry name" value="MFS_trans_sf"/>
</dbReference>
<keyword evidence="4" id="KW-1003">Cell membrane</keyword>
<dbReference type="RefSeq" id="WP_215795455.1">
    <property type="nucleotide sequence ID" value="NZ_JAHKKG010000018.1"/>
</dbReference>
<comment type="subcellular location">
    <subcellularLocation>
        <location evidence="1">Cell membrane</location>
        <topology evidence="1">Multi-pass membrane protein</topology>
    </subcellularLocation>
</comment>
<dbReference type="SUPFAM" id="SSF103473">
    <property type="entry name" value="MFS general substrate transporter"/>
    <property type="match status" value="1"/>
</dbReference>
<dbReference type="EMBL" id="JAHKKG010000018">
    <property type="protein sequence ID" value="MBU2670231.1"/>
    <property type="molecule type" value="Genomic_DNA"/>
</dbReference>
<evidence type="ECO:0000256" key="2">
    <source>
        <dbReference type="ARBA" id="ARBA00006523"/>
    </source>
</evidence>
<dbReference type="PANTHER" id="PTHR23535">
    <property type="entry name" value="SUGAR EFFLUX TRANSPORTER A-RELATED"/>
    <property type="match status" value="1"/>
</dbReference>
<dbReference type="PANTHER" id="PTHR23535:SF2">
    <property type="entry name" value="SUGAR EFFLUX TRANSPORTER A-RELATED"/>
    <property type="match status" value="1"/>
</dbReference>
<evidence type="ECO:0000256" key="5">
    <source>
        <dbReference type="ARBA" id="ARBA00022597"/>
    </source>
</evidence>
<evidence type="ECO:0000256" key="3">
    <source>
        <dbReference type="ARBA" id="ARBA00022448"/>
    </source>
</evidence>
<keyword evidence="7 9" id="KW-1133">Transmembrane helix</keyword>
<evidence type="ECO:0000313" key="12">
    <source>
        <dbReference type="Proteomes" id="UP001519654"/>
    </source>
</evidence>
<evidence type="ECO:0000256" key="9">
    <source>
        <dbReference type="SAM" id="Phobius"/>
    </source>
</evidence>
<evidence type="ECO:0000256" key="4">
    <source>
        <dbReference type="ARBA" id="ARBA00022475"/>
    </source>
</evidence>
<dbReference type="Gene3D" id="1.20.1250.20">
    <property type="entry name" value="MFS general substrate transporter like domains"/>
    <property type="match status" value="2"/>
</dbReference>
<keyword evidence="12" id="KW-1185">Reference proteome</keyword>
<keyword evidence="6 9" id="KW-0812">Transmembrane</keyword>
<keyword evidence="3" id="KW-0813">Transport</keyword>
<gene>
    <name evidence="11" type="ORF">KOI35_42695</name>
</gene>
<feature type="transmembrane region" description="Helical" evidence="9">
    <location>
        <begin position="192"/>
        <end position="215"/>
    </location>
</feature>
<feature type="transmembrane region" description="Helical" evidence="9">
    <location>
        <begin position="292"/>
        <end position="310"/>
    </location>
</feature>
<evidence type="ECO:0000256" key="8">
    <source>
        <dbReference type="ARBA" id="ARBA00023136"/>
    </source>
</evidence>
<reference evidence="11 12" key="1">
    <citation type="submission" date="2021-06" db="EMBL/GenBank/DDBJ databases">
        <title>Actinoplanes lichenicola sp. nov., and Actinoplanes ovalisporus sp. nov., isolated from lichen in Thailand.</title>
        <authorList>
            <person name="Saeng-In P."/>
            <person name="Kanchanasin P."/>
            <person name="Yuki M."/>
            <person name="Kudo T."/>
            <person name="Ohkuma M."/>
            <person name="Phongsopitanun W."/>
            <person name="Tanasupawat S."/>
        </authorList>
    </citation>
    <scope>NUCLEOTIDE SEQUENCE [LARGE SCALE GENOMIC DNA]</scope>
    <source>
        <strain evidence="11 12">NBRC 110975</strain>
    </source>
</reference>
<protein>
    <submittedName>
        <fullName evidence="11">MFS transporter</fullName>
    </submittedName>
</protein>
<evidence type="ECO:0000313" key="11">
    <source>
        <dbReference type="EMBL" id="MBU2670231.1"/>
    </source>
</evidence>
<feature type="transmembrane region" description="Helical" evidence="9">
    <location>
        <begin position="260"/>
        <end position="286"/>
    </location>
</feature>
<dbReference type="PROSITE" id="PS50850">
    <property type="entry name" value="MFS"/>
    <property type="match status" value="1"/>
</dbReference>
<feature type="transmembrane region" description="Helical" evidence="9">
    <location>
        <begin position="90"/>
        <end position="111"/>
    </location>
</feature>
<evidence type="ECO:0000256" key="6">
    <source>
        <dbReference type="ARBA" id="ARBA00022692"/>
    </source>
</evidence>
<evidence type="ECO:0000256" key="7">
    <source>
        <dbReference type="ARBA" id="ARBA00022989"/>
    </source>
</evidence>
<proteinExistence type="inferred from homology"/>
<dbReference type="InterPro" id="IPR020846">
    <property type="entry name" value="MFS_dom"/>
</dbReference>
<organism evidence="11 12">
    <name type="scientific">Paractinoplanes bogorensis</name>
    <dbReference type="NCBI Taxonomy" id="1610840"/>
    <lineage>
        <taxon>Bacteria</taxon>
        <taxon>Bacillati</taxon>
        <taxon>Actinomycetota</taxon>
        <taxon>Actinomycetes</taxon>
        <taxon>Micromonosporales</taxon>
        <taxon>Micromonosporaceae</taxon>
        <taxon>Paractinoplanes</taxon>
    </lineage>
</organism>
<evidence type="ECO:0000259" key="10">
    <source>
        <dbReference type="PROSITE" id="PS50850"/>
    </source>
</evidence>
<comment type="similarity">
    <text evidence="2">Belongs to the major facilitator superfamily. Set transporter family.</text>
</comment>
<comment type="caution">
    <text evidence="11">The sequence shown here is derived from an EMBL/GenBank/DDBJ whole genome shotgun (WGS) entry which is preliminary data.</text>
</comment>
<feature type="transmembrane region" description="Helical" evidence="9">
    <location>
        <begin position="64"/>
        <end position="84"/>
    </location>
</feature>
<evidence type="ECO:0000256" key="1">
    <source>
        <dbReference type="ARBA" id="ARBA00004651"/>
    </source>
</evidence>
<feature type="transmembrane region" description="Helical" evidence="9">
    <location>
        <begin position="38"/>
        <end position="57"/>
    </location>
</feature>
<dbReference type="Pfam" id="PF07690">
    <property type="entry name" value="MFS_1"/>
    <property type="match status" value="1"/>
</dbReference>
<feature type="transmembrane region" description="Helical" evidence="9">
    <location>
        <begin position="345"/>
        <end position="363"/>
    </location>
</feature>
<feature type="domain" description="Major facilitator superfamily (MFS) profile" evidence="10">
    <location>
        <begin position="1"/>
        <end position="371"/>
    </location>
</feature>
<sequence length="378" mass="38246">MLIGASALFWGFQFAFLNPALALLLATTFDASAGEIGWALAIYNTGGFAASLVIPAYADRLHDYVRPMLVCGLLTFALAGVLAVTTSLPLAVLGLVLLGGPAGVGSSLLFAHLKHTGAGPGDVVRTRALVSFAWVAGPPLAALLIGGFGPRAVLAAIAVVALFNIGTTALMRHAAVVAEGDRAAEVAPVRRGQVAVVVVVFIALQATNSATVSVMSLYVTGRLGLDVVWAGIALGVAAGLEIPALLLIGRLTGRVPGRVLLVSGCVAGIVYYVAMAFAGGVVWLLGLQLLNAWFFATVAGVGLTLFQQIIPRPGLAAGLYTNTRRLGAIAAGPLIGLGSATRLGYGAVFAASAVVTVVALAGLRAGVAEAGMRNEDSS</sequence>
<dbReference type="InterPro" id="IPR011701">
    <property type="entry name" value="MFS"/>
</dbReference>
<name>A0ABS5Z3W6_9ACTN</name>